<gene>
    <name evidence="3" type="ORF">JJL56_29585</name>
</gene>
<proteinExistence type="predicted"/>
<keyword evidence="1" id="KW-0175">Coiled coil</keyword>
<organism evidence="3 4">
    <name type="scientific">Azospirillum aestuarii</name>
    <dbReference type="NCBI Taxonomy" id="2802052"/>
    <lineage>
        <taxon>Bacteria</taxon>
        <taxon>Pseudomonadati</taxon>
        <taxon>Pseudomonadota</taxon>
        <taxon>Alphaproteobacteria</taxon>
        <taxon>Rhodospirillales</taxon>
        <taxon>Azospirillaceae</taxon>
        <taxon>Azospirillum</taxon>
    </lineage>
</organism>
<dbReference type="Gene3D" id="2.30.110.10">
    <property type="entry name" value="Electron Transport, Fmn-binding Protein, Chain A"/>
    <property type="match status" value="1"/>
</dbReference>
<dbReference type="Proteomes" id="UP000654452">
    <property type="component" value="Unassembled WGS sequence"/>
</dbReference>
<dbReference type="EMBL" id="JAEPIV010000037">
    <property type="protein sequence ID" value="MBK4723011.1"/>
    <property type="molecule type" value="Genomic_DNA"/>
</dbReference>
<feature type="domain" description="Pyridoxamine 5'-phosphate oxidase N-terminal" evidence="2">
    <location>
        <begin position="43"/>
        <end position="130"/>
    </location>
</feature>
<dbReference type="PANTHER" id="PTHR42815">
    <property type="entry name" value="FAD-BINDING, PUTATIVE (AFU_ORTHOLOGUE AFUA_6G07600)-RELATED"/>
    <property type="match status" value="1"/>
</dbReference>
<comment type="caution">
    <text evidence="3">The sequence shown here is derived from an EMBL/GenBank/DDBJ whole genome shotgun (WGS) entry which is preliminary data.</text>
</comment>
<dbReference type="Pfam" id="PF01243">
    <property type="entry name" value="PNPOx_N"/>
    <property type="match status" value="1"/>
</dbReference>
<evidence type="ECO:0000313" key="4">
    <source>
        <dbReference type="Proteomes" id="UP000654452"/>
    </source>
</evidence>
<dbReference type="RefSeq" id="WP_200487411.1">
    <property type="nucleotide sequence ID" value="NZ_JAEPIV010000037.1"/>
</dbReference>
<dbReference type="SUPFAM" id="SSF50475">
    <property type="entry name" value="FMN-binding split barrel"/>
    <property type="match status" value="1"/>
</dbReference>
<name>A0ABS1I7R5_9PROT</name>
<feature type="coiled-coil region" evidence="1">
    <location>
        <begin position="181"/>
        <end position="208"/>
    </location>
</feature>
<sequence length="212" mass="24090">MGFGFLDIAVTPAVRSVQKKLGVAHMWGNFKGRREFDRFSDREAAFIAGRDSFYMATTSETGWPYLQHRGGPGGFLKLLDDRTLAFADYRGNFQYISVGNLSANDKACLFLMDYPRRARLKIYVRAEIVSLDVDPVLTARVLEGTAPKVERIIRLHLETFDWNCPQHIVPRFTEAELAEALRPIRERIEALEAENAALRASRQSSTATRDYL</sequence>
<keyword evidence="4" id="KW-1185">Reference proteome</keyword>
<evidence type="ECO:0000259" key="2">
    <source>
        <dbReference type="Pfam" id="PF01243"/>
    </source>
</evidence>
<dbReference type="PANTHER" id="PTHR42815:SF2">
    <property type="entry name" value="FAD-BINDING, PUTATIVE (AFU_ORTHOLOGUE AFUA_6G07600)-RELATED"/>
    <property type="match status" value="1"/>
</dbReference>
<evidence type="ECO:0000313" key="3">
    <source>
        <dbReference type="EMBL" id="MBK4723011.1"/>
    </source>
</evidence>
<accession>A0ABS1I7R5</accession>
<dbReference type="InterPro" id="IPR012349">
    <property type="entry name" value="Split_barrel_FMN-bd"/>
</dbReference>
<reference evidence="3 4" key="1">
    <citation type="submission" date="2021-01" db="EMBL/GenBank/DDBJ databases">
        <title>Azospirillum sp. YIM DDC1 draft genome.</title>
        <authorList>
            <person name="Wang Y.-X."/>
        </authorList>
    </citation>
    <scope>NUCLEOTIDE SEQUENCE [LARGE SCALE GENOMIC DNA]</scope>
    <source>
        <strain evidence="3 4">YIM DDC1</strain>
    </source>
</reference>
<dbReference type="InterPro" id="IPR011576">
    <property type="entry name" value="Pyridox_Oxase_N"/>
</dbReference>
<protein>
    <submittedName>
        <fullName evidence="3">Pyridoxamine 5'-phosphate oxidase family protein</fullName>
    </submittedName>
</protein>
<evidence type="ECO:0000256" key="1">
    <source>
        <dbReference type="SAM" id="Coils"/>
    </source>
</evidence>